<feature type="transmembrane region" description="Helical" evidence="11">
    <location>
        <begin position="296"/>
        <end position="314"/>
    </location>
</feature>
<dbReference type="OrthoDB" id="6500128at2759"/>
<dbReference type="FunFam" id="1.20.1560.10:FF:000009">
    <property type="entry name" value="ABC transporter B family member 1"/>
    <property type="match status" value="1"/>
</dbReference>
<comment type="caution">
    <text evidence="14">The sequence shown here is derived from an EMBL/GenBank/DDBJ whole genome shotgun (WGS) entry which is preliminary data.</text>
</comment>
<evidence type="ECO:0000256" key="8">
    <source>
        <dbReference type="ARBA" id="ARBA00022989"/>
    </source>
</evidence>
<dbReference type="EMBL" id="BQFW01000009">
    <property type="protein sequence ID" value="GJJ74770.1"/>
    <property type="molecule type" value="Genomic_DNA"/>
</dbReference>
<dbReference type="CDD" id="cd18578">
    <property type="entry name" value="ABC_6TM_Pgp_ABCB1_D2_like"/>
    <property type="match status" value="1"/>
</dbReference>
<comment type="subcellular location">
    <subcellularLocation>
        <location evidence="1">Membrane</location>
        <topology evidence="1">Multi-pass membrane protein</topology>
    </subcellularLocation>
</comment>
<feature type="transmembrane region" description="Helical" evidence="11">
    <location>
        <begin position="437"/>
        <end position="455"/>
    </location>
</feature>
<keyword evidence="5" id="KW-0677">Repeat</keyword>
<dbReference type="InterPro" id="IPR027417">
    <property type="entry name" value="P-loop_NTPase"/>
</dbReference>
<feature type="transmembrane region" description="Helical" evidence="11">
    <location>
        <begin position="1061"/>
        <end position="1080"/>
    </location>
</feature>
<feature type="transmembrane region" description="Helical" evidence="11">
    <location>
        <begin position="320"/>
        <end position="339"/>
    </location>
</feature>
<feature type="transmembrane region" description="Helical" evidence="11">
    <location>
        <begin position="174"/>
        <end position="201"/>
    </location>
</feature>
<evidence type="ECO:0000256" key="5">
    <source>
        <dbReference type="ARBA" id="ARBA00022737"/>
    </source>
</evidence>
<feature type="transmembrane region" description="Helical" evidence="11">
    <location>
        <begin position="981"/>
        <end position="1000"/>
    </location>
</feature>
<dbReference type="Proteomes" id="UP000827284">
    <property type="component" value="Unassembled WGS sequence"/>
</dbReference>
<feature type="domain" description="ABC transmembrane type-1" evidence="13">
    <location>
        <begin position="839"/>
        <end position="1126"/>
    </location>
</feature>
<evidence type="ECO:0000256" key="3">
    <source>
        <dbReference type="ARBA" id="ARBA00022448"/>
    </source>
</evidence>
<dbReference type="Gene3D" id="3.40.50.300">
    <property type="entry name" value="P-loop containing nucleotide triphosphate hydrolases"/>
    <property type="match status" value="2"/>
</dbReference>
<keyword evidence="8 11" id="KW-1133">Transmembrane helix</keyword>
<dbReference type="Gene3D" id="1.20.1560.10">
    <property type="entry name" value="ABC transporter type 1, transmembrane domain"/>
    <property type="match status" value="2"/>
</dbReference>
<dbReference type="SMART" id="SM00382">
    <property type="entry name" value="AAA"/>
    <property type="match status" value="2"/>
</dbReference>
<protein>
    <submittedName>
        <fullName evidence="14">ATP-binding cassette, subfamily B (MDR/TAP), member 1</fullName>
    </submittedName>
</protein>
<proteinExistence type="inferred from homology"/>
<sequence length="1406" mass="152513">MASNSDTPNDKHITIDTSATVPQHSIKNDYYANDPHTPVRRNSVHSGGSGNVPQSPLDTGIVRKSSIRSKTAPIPAMAAPVPLVLPEEAVEQPSPQKWQEADLKSLTGLSNEKSARGIELDSLQQQQGETAEGETAGGGGLFACFGRGKKQGPKKKVEAVSYWQLYRFASKRDWLYVVIGAICSLGVGVGQPFVALLFGSIVKDLGTGTEDKGQGIIHDVIIFTIVGAAMFVAGYGQQCFWTLSAEHQSKRIREKYFHAILRQDMSWHDTGKQSESLTTRLSSDTQLIYDGLADKVGLVLSNFTTFVAGFVIGFTKGWKLSLVLLCAVPLIGATAAFMAKYTVESASSGQGSYSKAGAVAEQAFSAIRTVVAFGGQKRETNAYVKHLDDAYKTGSKKAIVTGVGNGIFLFVLFSTYALAFWYGSNRVAAGEMTSDEVLNVFLGMVIGAFALGNIGPNLSAFANAQGAAYNIFKTIDRVPVIDSANPAGAKPENLQGHIIVRDVDFHYPSRPDVPILKKMNVEVLPGQTIALVGQSGSGKSTIVGLVERFYDPISGSVTLDGIEIKDYNVTFLRDSIGIVSQEPVLFNASIKQNIIYGIRRGQSIPTDQEIEDACRMSNAHDFISKLPDKYDTMVGEKGALLSGGQKQRIAIARALIKNPQILLLDEATSALDTESERTVQAALDNASAGRSTIVVAHRLSTIMNADVIYVMEKGIVVESGTHKSLLDKRGAYAELVAKQQLKTGGTDAEPTVAAEKVDIDEVVMSPADPTLQRGNSKLGRMMSMKGSLKSKRVDSSIPIAEDSETTEQRALREKKLAKEQKAPIWRVVGIMKPELPMAVFGGIMSAVSGATYPVFAKLFSKMLNLLTDTTSPTFERDTNFYSLMFVVLGVAALFGAGFSVYIFELIGEKMARRMRTLSFKAIIGQEMGFFDQEEHSTGALSSRLATDAYQMHELVSQLLKTMCSVLAIVVIGMIFAFSANWILTLIILALIPLIGLAQYYEVAALTGFGLKTQKAYEASGRVASEAIANIRTVAALAKESTFESKYEEVTREPHKYSLHKAYYASIGFGLSQGVMYWAYAVGFYSGYRLERAGLMQWPEMFNAMFNIVFMAMGLGQMATQLPKYVKGKQSALNVFELLDKKTTIDADKAGIEVQSPEGSAALEKVEFAYPTRPDTKLFNGVDLEVQPSQTVALVGPSGCGKSTIIALLERWYDAAKGRVIVEHQDIKDMQLNNLRSHMALVGQEPVLFDVSIGDNIRYGIPDGQTVDQEQVVAAARASNIHDFVMSLPQGYDTRVGDKGSQLSGGQKQRIAIARALIRNPKILLLDEATSALDSESEKLVQEALDKARAGRTTIVIAHRLSTIQDADLILVVKDGQIVEQGQHYSLMALGGVYADLCAKQNLEISH</sequence>
<dbReference type="InterPro" id="IPR039421">
    <property type="entry name" value="Type_1_exporter"/>
</dbReference>
<reference evidence="14" key="1">
    <citation type="submission" date="2021-11" db="EMBL/GenBank/DDBJ databases">
        <authorList>
            <person name="Herlambang A."/>
            <person name="Guo Y."/>
            <person name="Takashima Y."/>
            <person name="Nishizawa T."/>
        </authorList>
    </citation>
    <scope>NUCLEOTIDE SEQUENCE</scope>
    <source>
        <strain evidence="14">E1425</strain>
    </source>
</reference>
<feature type="transmembrane region" description="Helical" evidence="11">
    <location>
        <begin position="835"/>
        <end position="860"/>
    </location>
</feature>
<feature type="transmembrane region" description="Helical" evidence="11">
    <location>
        <begin position="221"/>
        <end position="243"/>
    </location>
</feature>
<evidence type="ECO:0000313" key="14">
    <source>
        <dbReference type="EMBL" id="GJJ74770.1"/>
    </source>
</evidence>
<name>A0A9P3LYE0_9FUNG</name>
<evidence type="ECO:0000256" key="9">
    <source>
        <dbReference type="ARBA" id="ARBA00023136"/>
    </source>
</evidence>
<keyword evidence="15" id="KW-1185">Reference proteome</keyword>
<dbReference type="SUPFAM" id="SSF90123">
    <property type="entry name" value="ABC transporter transmembrane region"/>
    <property type="match status" value="2"/>
</dbReference>
<comment type="similarity">
    <text evidence="2">Belongs to the ABC transporter superfamily. ABCB family. Multidrug resistance exporter (TC 3.A.1.201) subfamily.</text>
</comment>
<dbReference type="PROSITE" id="PS00211">
    <property type="entry name" value="ABC_TRANSPORTER_1"/>
    <property type="match status" value="2"/>
</dbReference>
<feature type="domain" description="ABC transmembrane type-1" evidence="13">
    <location>
        <begin position="178"/>
        <end position="463"/>
    </location>
</feature>
<dbReference type="GO" id="GO:0015421">
    <property type="term" value="F:ABC-type oligopeptide transporter activity"/>
    <property type="evidence" value="ECO:0007669"/>
    <property type="project" value="TreeGrafter"/>
</dbReference>
<evidence type="ECO:0000256" key="7">
    <source>
        <dbReference type="ARBA" id="ARBA00022840"/>
    </source>
</evidence>
<dbReference type="PANTHER" id="PTHR43394">
    <property type="entry name" value="ATP-DEPENDENT PERMEASE MDL1, MITOCHONDRIAL"/>
    <property type="match status" value="1"/>
</dbReference>
<keyword evidence="4 11" id="KW-0812">Transmembrane</keyword>
<keyword evidence="3" id="KW-0813">Transport</keyword>
<accession>A0A9P3LYE0</accession>
<evidence type="ECO:0000259" key="12">
    <source>
        <dbReference type="PROSITE" id="PS50893"/>
    </source>
</evidence>
<dbReference type="SUPFAM" id="SSF52540">
    <property type="entry name" value="P-loop containing nucleoside triphosphate hydrolases"/>
    <property type="match status" value="2"/>
</dbReference>
<dbReference type="PROSITE" id="PS50893">
    <property type="entry name" value="ABC_TRANSPORTER_2"/>
    <property type="match status" value="2"/>
</dbReference>
<dbReference type="InterPro" id="IPR011527">
    <property type="entry name" value="ABC1_TM_dom"/>
</dbReference>
<feature type="transmembrane region" description="Helical" evidence="11">
    <location>
        <begin position="958"/>
        <end position="975"/>
    </location>
</feature>
<dbReference type="Pfam" id="PF00005">
    <property type="entry name" value="ABC_tran"/>
    <property type="match status" value="2"/>
</dbReference>
<feature type="domain" description="ABC transporter" evidence="12">
    <location>
        <begin position="1160"/>
        <end position="1399"/>
    </location>
</feature>
<keyword evidence="7 14" id="KW-0067">ATP-binding</keyword>
<dbReference type="GO" id="GO:0005743">
    <property type="term" value="C:mitochondrial inner membrane"/>
    <property type="evidence" value="ECO:0007669"/>
    <property type="project" value="TreeGrafter"/>
</dbReference>
<evidence type="ECO:0000256" key="4">
    <source>
        <dbReference type="ARBA" id="ARBA00022692"/>
    </source>
</evidence>
<dbReference type="Pfam" id="PF00664">
    <property type="entry name" value="ABC_membrane"/>
    <property type="match status" value="2"/>
</dbReference>
<dbReference type="FunFam" id="3.40.50.300:FF:000916">
    <property type="entry name" value="ABC transporter B family member 9"/>
    <property type="match status" value="2"/>
</dbReference>
<dbReference type="InterPro" id="IPR003439">
    <property type="entry name" value="ABC_transporter-like_ATP-bd"/>
</dbReference>
<evidence type="ECO:0000256" key="6">
    <source>
        <dbReference type="ARBA" id="ARBA00022741"/>
    </source>
</evidence>
<feature type="domain" description="ABC transporter" evidence="12">
    <location>
        <begin position="500"/>
        <end position="738"/>
    </location>
</feature>
<reference evidence="14" key="2">
    <citation type="journal article" date="2022" name="Microbiol. Resour. Announc.">
        <title>Whole-Genome Sequence of Entomortierella parvispora E1425, a Mucoromycotan Fungus Associated with Burkholderiaceae-Related Endosymbiotic Bacteria.</title>
        <authorList>
            <person name="Herlambang A."/>
            <person name="Guo Y."/>
            <person name="Takashima Y."/>
            <person name="Narisawa K."/>
            <person name="Ohta H."/>
            <person name="Nishizawa T."/>
        </authorList>
    </citation>
    <scope>NUCLEOTIDE SEQUENCE</scope>
    <source>
        <strain evidence="14">E1425</strain>
    </source>
</reference>
<evidence type="ECO:0000313" key="15">
    <source>
        <dbReference type="Proteomes" id="UP000827284"/>
    </source>
</evidence>
<dbReference type="InterPro" id="IPR003593">
    <property type="entry name" value="AAA+_ATPase"/>
</dbReference>
<dbReference type="CDD" id="cd03249">
    <property type="entry name" value="ABC_MTABC3_MDL1_MDL2"/>
    <property type="match status" value="2"/>
</dbReference>
<keyword evidence="9 11" id="KW-0472">Membrane</keyword>
<feature type="transmembrane region" description="Helical" evidence="11">
    <location>
        <begin position="880"/>
        <end position="906"/>
    </location>
</feature>
<dbReference type="PROSITE" id="PS50929">
    <property type="entry name" value="ABC_TM1F"/>
    <property type="match status" value="2"/>
</dbReference>
<dbReference type="GO" id="GO:0005524">
    <property type="term" value="F:ATP binding"/>
    <property type="evidence" value="ECO:0007669"/>
    <property type="project" value="UniProtKB-KW"/>
</dbReference>
<evidence type="ECO:0000256" key="1">
    <source>
        <dbReference type="ARBA" id="ARBA00004141"/>
    </source>
</evidence>
<gene>
    <name evidence="14" type="ORF">EMPS_07128</name>
</gene>
<evidence type="ECO:0000256" key="10">
    <source>
        <dbReference type="SAM" id="MobiDB-lite"/>
    </source>
</evidence>
<feature type="region of interest" description="Disordered" evidence="10">
    <location>
        <begin position="1"/>
        <end position="59"/>
    </location>
</feature>
<dbReference type="FunFam" id="1.20.1560.10:FF:000018">
    <property type="entry name" value="ATP-binding cassette subfamily B member 11"/>
    <property type="match status" value="1"/>
</dbReference>
<evidence type="ECO:0000256" key="2">
    <source>
        <dbReference type="ARBA" id="ARBA00007577"/>
    </source>
</evidence>
<dbReference type="PANTHER" id="PTHR43394:SF27">
    <property type="entry name" value="ATP-DEPENDENT TRANSLOCASE ABCB1-LIKE"/>
    <property type="match status" value="1"/>
</dbReference>
<dbReference type="InterPro" id="IPR036640">
    <property type="entry name" value="ABC1_TM_sf"/>
</dbReference>
<dbReference type="GO" id="GO:0090374">
    <property type="term" value="P:oligopeptide export from mitochondrion"/>
    <property type="evidence" value="ECO:0007669"/>
    <property type="project" value="TreeGrafter"/>
</dbReference>
<keyword evidence="6" id="KW-0547">Nucleotide-binding</keyword>
<feature type="compositionally biased region" description="Polar residues" evidence="10">
    <location>
        <begin position="15"/>
        <end position="25"/>
    </location>
</feature>
<feature type="transmembrane region" description="Helical" evidence="11">
    <location>
        <begin position="398"/>
        <end position="422"/>
    </location>
</feature>
<dbReference type="CDD" id="cd18577">
    <property type="entry name" value="ABC_6TM_Pgp_ABCB1_D1_like"/>
    <property type="match status" value="1"/>
</dbReference>
<evidence type="ECO:0000259" key="13">
    <source>
        <dbReference type="PROSITE" id="PS50929"/>
    </source>
</evidence>
<dbReference type="InterPro" id="IPR017871">
    <property type="entry name" value="ABC_transporter-like_CS"/>
</dbReference>
<dbReference type="GO" id="GO:0016887">
    <property type="term" value="F:ATP hydrolysis activity"/>
    <property type="evidence" value="ECO:0007669"/>
    <property type="project" value="InterPro"/>
</dbReference>
<evidence type="ECO:0000256" key="11">
    <source>
        <dbReference type="SAM" id="Phobius"/>
    </source>
</evidence>
<organism evidence="14 15">
    <name type="scientific">Entomortierella parvispora</name>
    <dbReference type="NCBI Taxonomy" id="205924"/>
    <lineage>
        <taxon>Eukaryota</taxon>
        <taxon>Fungi</taxon>
        <taxon>Fungi incertae sedis</taxon>
        <taxon>Mucoromycota</taxon>
        <taxon>Mortierellomycotina</taxon>
        <taxon>Mortierellomycetes</taxon>
        <taxon>Mortierellales</taxon>
        <taxon>Mortierellaceae</taxon>
        <taxon>Entomortierella</taxon>
    </lineage>
</organism>